<keyword evidence="1" id="KW-0175">Coiled coil</keyword>
<dbReference type="RefSeq" id="WP_013175868.1">
    <property type="nucleotide sequence ID" value="NC_014220.1"/>
</dbReference>
<name>D7CP31_SYNLT</name>
<feature type="coiled-coil region" evidence="1">
    <location>
        <begin position="88"/>
        <end position="147"/>
    </location>
</feature>
<reference evidence="3 4" key="2">
    <citation type="journal article" date="2010" name="Stand. Genomic Sci.">
        <title>Complete genome sequence of Syntrophothermus lipocalidus type strain (TGB-C1).</title>
        <authorList>
            <person name="Djao O.D."/>
            <person name="Zhang X."/>
            <person name="Lucas S."/>
            <person name="Lapidus A."/>
            <person name="Del Rio T.G."/>
            <person name="Nolan M."/>
            <person name="Tice H."/>
            <person name="Cheng J.F."/>
            <person name="Han C."/>
            <person name="Tapia R."/>
            <person name="Goodwin L."/>
            <person name="Pitluck S."/>
            <person name="Liolios K."/>
            <person name="Ivanova N."/>
            <person name="Mavromatis K."/>
            <person name="Mikhailova N."/>
            <person name="Ovchinnikova G."/>
            <person name="Pati A."/>
            <person name="Brambilla E."/>
            <person name="Chen A."/>
            <person name="Palaniappan K."/>
            <person name="Land M."/>
            <person name="Hauser L."/>
            <person name="Chang Y.J."/>
            <person name="Jeffries C.D."/>
            <person name="Rohde M."/>
            <person name="Sikorski J."/>
            <person name="Spring S."/>
            <person name="Goker M."/>
            <person name="Detter J.C."/>
            <person name="Woyke T."/>
            <person name="Bristow J."/>
            <person name="Eisen J.A."/>
            <person name="Markowitz V."/>
            <person name="Hugenholtz P."/>
            <person name="Kyrpides N.C."/>
            <person name="Klenk H.P."/>
        </authorList>
    </citation>
    <scope>NUCLEOTIDE SEQUENCE [LARGE SCALE GENOMIC DNA]</scope>
    <source>
        <strain evidence="4">DSM 12680 / TGB-C1</strain>
    </source>
</reference>
<dbReference type="STRING" id="643648.Slip_1708"/>
<accession>D7CP31</accession>
<dbReference type="AlphaFoldDB" id="D7CP31"/>
<organism evidence="3 4">
    <name type="scientific">Syntrophothermus lipocalidus (strain DSM 12680 / TGB-C1)</name>
    <dbReference type="NCBI Taxonomy" id="643648"/>
    <lineage>
        <taxon>Bacteria</taxon>
        <taxon>Bacillati</taxon>
        <taxon>Bacillota</taxon>
        <taxon>Clostridia</taxon>
        <taxon>Eubacteriales</taxon>
        <taxon>Syntrophomonadaceae</taxon>
        <taxon>Syntrophothermus</taxon>
    </lineage>
</organism>
<reference evidence="4" key="1">
    <citation type="journal article" date="2010" name="Stand. Genomic Sci.">
        <title>Complete genome sequence of Syntrophothermus lipocalidus type strain (TGB-C1T).</title>
        <authorList>
            <consortium name="US DOE Joint Genome Institute (JGI-PGF)"/>
            <person name="Djao O."/>
            <person name="Zhang X."/>
            <person name="Lucas S."/>
            <person name="Lapidus A."/>
            <person name="Glavina Del Rio T."/>
            <person name="Nolan M."/>
            <person name="Tice H."/>
            <person name="Cheng J."/>
            <person name="Han C."/>
            <person name="Tapia R."/>
            <person name="Goodwin L."/>
            <person name="Pitluck S."/>
            <person name="Liolios K."/>
            <person name="Ivanova N."/>
            <person name="Mavromatis K."/>
            <person name="Mikhailova N."/>
            <person name="Ovchinnikova G."/>
            <person name="Pati A."/>
            <person name="Brambilla E."/>
            <person name="Chen A."/>
            <person name="Palaniappan K."/>
            <person name="Land M."/>
            <person name="Hauser L."/>
            <person name="Chang Y."/>
            <person name="Jeffries C."/>
            <person name="Rohde M."/>
            <person name="Sikorski J."/>
            <person name="Spring S."/>
            <person name="Goker M."/>
            <person name="Detter J."/>
            <person name="Woyke T."/>
            <person name="Bristow J."/>
            <person name="Eisen J."/>
            <person name="Markowitz V."/>
            <person name="Hugenholtz P."/>
            <person name="Kyrpides N."/>
            <person name="Klenk H."/>
        </authorList>
    </citation>
    <scope>NUCLEOTIDE SEQUENCE [LARGE SCALE GENOMIC DNA]</scope>
    <source>
        <strain evidence="4">DSM 12680 / TGB-C1</strain>
    </source>
</reference>
<dbReference type="Proteomes" id="UP000000378">
    <property type="component" value="Chromosome"/>
</dbReference>
<dbReference type="eggNOG" id="ENOG5032681">
    <property type="taxonomic scope" value="Bacteria"/>
</dbReference>
<evidence type="ECO:0000256" key="1">
    <source>
        <dbReference type="SAM" id="Coils"/>
    </source>
</evidence>
<dbReference type="HOGENOM" id="CLU_946387_0_0_9"/>
<dbReference type="OrthoDB" id="2078710at2"/>
<feature type="region of interest" description="Disordered" evidence="2">
    <location>
        <begin position="45"/>
        <end position="67"/>
    </location>
</feature>
<keyword evidence="4" id="KW-1185">Reference proteome</keyword>
<evidence type="ECO:0000313" key="3">
    <source>
        <dbReference type="EMBL" id="ADI02466.1"/>
    </source>
</evidence>
<evidence type="ECO:0000256" key="2">
    <source>
        <dbReference type="SAM" id="MobiDB-lite"/>
    </source>
</evidence>
<gene>
    <name evidence="3" type="ordered locus">Slip_1708</name>
</gene>
<sequence>MKPKPEPLVNIEMCLLAHHEFKILSDKVSYYKALIRERMKFIRHPDITPKEPEPPGEKPDKPSPPERRILNYIPLVTRRKKLEYEKACEEYNHRLKEYYIAYKEYEKACDRYKEALQRWETDREALLTQSQEDIKLARKNLKKASRLLKMYLEVIENSQIHPAYRQPETLEKFKSYLETGRASTVQECINLYETEITWQQLRGSQERMENQLTATIHFIQNDLTRATAQVACIEDASVAPKQGNNDSPILAKLIIRSRGKAPPSVPEFGVNRISHPPKNLIASLRYRVLRLPPL</sequence>
<evidence type="ECO:0000313" key="4">
    <source>
        <dbReference type="Proteomes" id="UP000000378"/>
    </source>
</evidence>
<protein>
    <submittedName>
        <fullName evidence="3">Uncharacterized protein</fullName>
    </submittedName>
</protein>
<proteinExistence type="predicted"/>
<dbReference type="EMBL" id="CP002048">
    <property type="protein sequence ID" value="ADI02466.1"/>
    <property type="molecule type" value="Genomic_DNA"/>
</dbReference>
<dbReference type="KEGG" id="slp:Slip_1708"/>